<name>A0A3B7N9E8_9BACT</name>
<organism evidence="1 2">
    <name type="scientific">Paraflavitalea soli</name>
    <dbReference type="NCBI Taxonomy" id="2315862"/>
    <lineage>
        <taxon>Bacteria</taxon>
        <taxon>Pseudomonadati</taxon>
        <taxon>Bacteroidota</taxon>
        <taxon>Chitinophagia</taxon>
        <taxon>Chitinophagales</taxon>
        <taxon>Chitinophagaceae</taxon>
        <taxon>Paraflavitalea</taxon>
    </lineage>
</organism>
<gene>
    <name evidence="1" type="ORF">D3H65_32590</name>
</gene>
<evidence type="ECO:0000313" key="2">
    <source>
        <dbReference type="Proteomes" id="UP000263900"/>
    </source>
</evidence>
<evidence type="ECO:0000313" key="1">
    <source>
        <dbReference type="EMBL" id="AXY78441.1"/>
    </source>
</evidence>
<proteinExistence type="predicted"/>
<reference evidence="1 2" key="1">
    <citation type="submission" date="2018-09" db="EMBL/GenBank/DDBJ databases">
        <title>Genome sequencing of strain 6GH32-13.</title>
        <authorList>
            <person name="Weon H.-Y."/>
            <person name="Heo J."/>
            <person name="Kwon S.-W."/>
        </authorList>
    </citation>
    <scope>NUCLEOTIDE SEQUENCE [LARGE SCALE GENOMIC DNA]</scope>
    <source>
        <strain evidence="1 2">5GH32-13</strain>
    </source>
</reference>
<dbReference type="Proteomes" id="UP000263900">
    <property type="component" value="Chromosome"/>
</dbReference>
<dbReference type="KEGG" id="pseg:D3H65_32590"/>
<dbReference type="OrthoDB" id="1492017at2"/>
<dbReference type="AlphaFoldDB" id="A0A3B7N9E8"/>
<accession>A0A3B7N9E8</accession>
<protein>
    <submittedName>
        <fullName evidence="1">Uncharacterized protein</fullName>
    </submittedName>
</protein>
<dbReference type="EMBL" id="CP032157">
    <property type="protein sequence ID" value="AXY78441.1"/>
    <property type="molecule type" value="Genomic_DNA"/>
</dbReference>
<sequence>MMISQTNGQETKKVISYSKTMGDSRIMVLRSDNTLWWYAPKKSWTAVNKTGLPNIGIKDIEVYQKPAMMGTETRLIVLMDDNSIYWYAEGKDWELIESTGLPAGAKVKDITVFLKSTGFSNDARIVALMEDGSLWWFAPKKDWEKVPLDGLGGK</sequence>
<keyword evidence="2" id="KW-1185">Reference proteome</keyword>